<evidence type="ECO:0000313" key="5">
    <source>
        <dbReference type="Proteomes" id="UP000199477"/>
    </source>
</evidence>
<keyword evidence="2" id="KW-0804">Transcription</keyword>
<dbReference type="AlphaFoldDB" id="A0A1I2J4Z1"/>
<evidence type="ECO:0000259" key="3">
    <source>
        <dbReference type="PROSITE" id="PS01124"/>
    </source>
</evidence>
<dbReference type="InterPro" id="IPR009057">
    <property type="entry name" value="Homeodomain-like_sf"/>
</dbReference>
<dbReference type="InterPro" id="IPR029062">
    <property type="entry name" value="Class_I_gatase-like"/>
</dbReference>
<dbReference type="PANTHER" id="PTHR43130:SF11">
    <property type="entry name" value="TRANSCRIPTIONAL REGULATORY PROTEIN"/>
    <property type="match status" value="1"/>
</dbReference>
<dbReference type="Proteomes" id="UP000199477">
    <property type="component" value="Unassembled WGS sequence"/>
</dbReference>
<accession>A0A1I2J4Z1</accession>
<keyword evidence="1" id="KW-0805">Transcription regulation</keyword>
<reference evidence="5" key="1">
    <citation type="submission" date="2016-10" db="EMBL/GenBank/DDBJ databases">
        <authorList>
            <person name="Varghese N."/>
            <person name="Submissions S."/>
        </authorList>
    </citation>
    <scope>NUCLEOTIDE SEQUENCE [LARGE SCALE GENOMIC DNA]</scope>
    <source>
        <strain evidence="5">UNC178MFTsu3.1</strain>
    </source>
</reference>
<organism evidence="4 5">
    <name type="scientific">Dyella marensis</name>
    <dbReference type="NCBI Taxonomy" id="500610"/>
    <lineage>
        <taxon>Bacteria</taxon>
        <taxon>Pseudomonadati</taxon>
        <taxon>Pseudomonadota</taxon>
        <taxon>Gammaproteobacteria</taxon>
        <taxon>Lysobacterales</taxon>
        <taxon>Rhodanobacteraceae</taxon>
        <taxon>Dyella</taxon>
    </lineage>
</organism>
<dbReference type="EMBL" id="FONH01000021">
    <property type="protein sequence ID" value="SFF49088.1"/>
    <property type="molecule type" value="Genomic_DNA"/>
</dbReference>
<keyword evidence="4" id="KW-0238">DNA-binding</keyword>
<dbReference type="Pfam" id="PF01965">
    <property type="entry name" value="DJ-1_PfpI"/>
    <property type="match status" value="1"/>
</dbReference>
<proteinExistence type="predicted"/>
<dbReference type="SMART" id="SM00342">
    <property type="entry name" value="HTH_ARAC"/>
    <property type="match status" value="1"/>
</dbReference>
<dbReference type="Pfam" id="PF12833">
    <property type="entry name" value="HTH_18"/>
    <property type="match status" value="1"/>
</dbReference>
<dbReference type="PANTHER" id="PTHR43130">
    <property type="entry name" value="ARAC-FAMILY TRANSCRIPTIONAL REGULATOR"/>
    <property type="match status" value="1"/>
</dbReference>
<name>A0A1I2J4Z1_9GAMM</name>
<evidence type="ECO:0000256" key="1">
    <source>
        <dbReference type="ARBA" id="ARBA00023015"/>
    </source>
</evidence>
<dbReference type="GO" id="GO:0043565">
    <property type="term" value="F:sequence-specific DNA binding"/>
    <property type="evidence" value="ECO:0007669"/>
    <property type="project" value="InterPro"/>
</dbReference>
<dbReference type="Gene3D" id="1.10.10.60">
    <property type="entry name" value="Homeodomain-like"/>
    <property type="match status" value="1"/>
</dbReference>
<dbReference type="PROSITE" id="PS01124">
    <property type="entry name" value="HTH_ARAC_FAMILY_2"/>
    <property type="match status" value="1"/>
</dbReference>
<evidence type="ECO:0000313" key="4">
    <source>
        <dbReference type="EMBL" id="SFF49088.1"/>
    </source>
</evidence>
<dbReference type="SUPFAM" id="SSF52317">
    <property type="entry name" value="Class I glutamine amidotransferase-like"/>
    <property type="match status" value="1"/>
</dbReference>
<dbReference type="GO" id="GO:0003700">
    <property type="term" value="F:DNA-binding transcription factor activity"/>
    <property type="evidence" value="ECO:0007669"/>
    <property type="project" value="InterPro"/>
</dbReference>
<dbReference type="CDD" id="cd03138">
    <property type="entry name" value="GATase1_AraC_2"/>
    <property type="match status" value="1"/>
</dbReference>
<dbReference type="InterPro" id="IPR018060">
    <property type="entry name" value="HTH_AraC"/>
</dbReference>
<dbReference type="RefSeq" id="WP_026635743.1">
    <property type="nucleotide sequence ID" value="NZ_FONH01000021.1"/>
</dbReference>
<feature type="domain" description="HTH araC/xylS-type" evidence="3">
    <location>
        <begin position="221"/>
        <end position="319"/>
    </location>
</feature>
<keyword evidence="5" id="KW-1185">Reference proteome</keyword>
<protein>
    <submittedName>
        <fullName evidence="4">Transcriptional regulator GlxA family, contains an amidase domain and an AraC-type DNA-binding HTH domain</fullName>
    </submittedName>
</protein>
<dbReference type="InterPro" id="IPR002818">
    <property type="entry name" value="DJ-1/PfpI"/>
</dbReference>
<sequence length="321" mass="35613">MKIAVLAVDGVFDTGLATMLDTLATANELAVMQKMPSPRFDFRVVGVRKTVRTSLGLRVPVQEAASVRRPDWVMVPAPGTKMPEPLLLALAKRESQDAMEQLRRWHRGGARIGAACIGSFLLAESGLLDGHDATTTWWLGPLFRRRYPNVALDENRILVPAGDFVTAGAAMGHLELALWLVRQVSPALADMTARYLLVDTRTSQAPYMIPVHLAQADPVVQSFERWARERLHEGFSLEAAAEAMNTSKRSLQRRMESVLGKSPLAYFQDLRVERAVHLLRTSHQDVEAIATEVGYADGVTLRTLLRKRLGCGVKELRRAEI</sequence>
<dbReference type="STRING" id="500610.SAMN02799615_03808"/>
<gene>
    <name evidence="4" type="ORF">SAMN02799615_03808</name>
</gene>
<evidence type="ECO:0000256" key="2">
    <source>
        <dbReference type="ARBA" id="ARBA00023163"/>
    </source>
</evidence>
<dbReference type="InterPro" id="IPR052158">
    <property type="entry name" value="INH-QAR"/>
</dbReference>
<dbReference type="SUPFAM" id="SSF46689">
    <property type="entry name" value="Homeodomain-like"/>
    <property type="match status" value="1"/>
</dbReference>
<dbReference type="Gene3D" id="3.40.50.880">
    <property type="match status" value="1"/>
</dbReference>